<reference evidence="1 2" key="1">
    <citation type="journal article" date="2012" name="Eukaryot. Cell">
        <title>Genome sequence of the Trichosporon asahii environmental strain CBS 8904.</title>
        <authorList>
            <person name="Yang R.Y."/>
            <person name="Li H.T."/>
            <person name="Zhu H."/>
            <person name="Zhou G.P."/>
            <person name="Wang M."/>
            <person name="Wang L."/>
        </authorList>
    </citation>
    <scope>NUCLEOTIDE SEQUENCE [LARGE SCALE GENOMIC DNA]</scope>
    <source>
        <strain evidence="1 2">CBS 8904</strain>
    </source>
</reference>
<protein>
    <submittedName>
        <fullName evidence="1">Uncharacterized protein</fullName>
    </submittedName>
</protein>
<sequence length="468" mass="54072">MNCSGPVLDGATAAQRVWFLPHDRLSVFMHLADGAAEEAKDRSQRLLVMRKMLLQFLTFDRATFRDIAILLYPVIALDRFPWHCTCEDRMRLYAAGVRTLWVNGCLPLCGRWNSLAEMLDFFPNVNAIIFKTEVEAYSQGVRSARSKRPRDRLWLKEHITVEGFTVCPPKMRFLPEGLDYECWYHLSDSSEQPWTAQHFDYDSDGLPIVPEVLLLPAHRISMWGFTDESHDEWLSTLRHRKNLGLETQRIDWKIKSFEELDTLAEVAGKGLQTLQILSHSRLCRRTAHTATEIMNHIDRKRFPDLTDLTLHITFPCISGGAPETSRARYKWLSKAMPPRLSSLRLVLVLDRWGIDTSDYDSDEPSAFYAECVFETEAPMAFIIAVRSKFGDDFDFTVETQYIDHDDNNDQLVEYKPSKSSYLRTVLREPLETVVGQDIAKRLKRKGRKKLRVSHVQKLSAPTSYKHLT</sequence>
<keyword evidence="2" id="KW-1185">Reference proteome</keyword>
<dbReference type="Proteomes" id="UP000006757">
    <property type="component" value="Unassembled WGS sequence"/>
</dbReference>
<evidence type="ECO:0000313" key="2">
    <source>
        <dbReference type="Proteomes" id="UP000006757"/>
    </source>
</evidence>
<comment type="caution">
    <text evidence="1">The sequence shown here is derived from an EMBL/GenBank/DDBJ whole genome shotgun (WGS) entry which is preliminary data.</text>
</comment>
<dbReference type="HOGENOM" id="CLU_047748_0_0_1"/>
<accession>K1W795</accession>
<dbReference type="EMBL" id="AMBO01000191">
    <property type="protein sequence ID" value="EKD04753.1"/>
    <property type="molecule type" value="Genomic_DNA"/>
</dbReference>
<evidence type="ECO:0000313" key="1">
    <source>
        <dbReference type="EMBL" id="EKD04753.1"/>
    </source>
</evidence>
<name>K1W795_TRIAC</name>
<proteinExistence type="predicted"/>
<dbReference type="AlphaFoldDB" id="K1W795"/>
<organism evidence="1 2">
    <name type="scientific">Trichosporon asahii var. asahii (strain CBS 8904)</name>
    <name type="common">Yeast</name>
    <dbReference type="NCBI Taxonomy" id="1220162"/>
    <lineage>
        <taxon>Eukaryota</taxon>
        <taxon>Fungi</taxon>
        <taxon>Dikarya</taxon>
        <taxon>Basidiomycota</taxon>
        <taxon>Agaricomycotina</taxon>
        <taxon>Tremellomycetes</taxon>
        <taxon>Trichosporonales</taxon>
        <taxon>Trichosporonaceae</taxon>
        <taxon>Trichosporon</taxon>
    </lineage>
</organism>
<gene>
    <name evidence="1" type="ORF">A1Q2_00983</name>
</gene>
<dbReference type="InParanoid" id="K1W795"/>